<feature type="domain" description="Glycosyl-hydrolase 97 catalytic" evidence="3">
    <location>
        <begin position="307"/>
        <end position="461"/>
    </location>
</feature>
<dbReference type="PANTHER" id="PTHR35803">
    <property type="entry name" value="GLUCAN 1,4-ALPHA-GLUCOSIDASE SUSB-RELATED"/>
    <property type="match status" value="1"/>
</dbReference>
<evidence type="ECO:0008006" key="8">
    <source>
        <dbReference type="Google" id="ProtNLM"/>
    </source>
</evidence>
<accession>A0A7W4WCH7</accession>
<dbReference type="InterPro" id="IPR052720">
    <property type="entry name" value="Glycosyl_hydrolase_97"/>
</dbReference>
<reference evidence="6 7" key="1">
    <citation type="submission" date="2020-08" db="EMBL/GenBank/DDBJ databases">
        <title>Genomic Encyclopedia of Type Strains, Phase III (KMG-III): the genomes of soil and plant-associated and newly described type strains.</title>
        <authorList>
            <person name="Whitman W."/>
        </authorList>
    </citation>
    <scope>NUCLEOTIDE SEQUENCE [LARGE SCALE GENOMIC DNA]</scope>
    <source>
        <strain evidence="6 7">CECT 8799</strain>
    </source>
</reference>
<evidence type="ECO:0000313" key="7">
    <source>
        <dbReference type="Proteomes" id="UP000535937"/>
    </source>
</evidence>
<proteinExistence type="predicted"/>
<dbReference type="InterPro" id="IPR017853">
    <property type="entry name" value="GH"/>
</dbReference>
<dbReference type="Gene3D" id="3.20.20.70">
    <property type="entry name" value="Aldolase class I"/>
    <property type="match status" value="1"/>
</dbReference>
<dbReference type="Gene3D" id="2.60.40.1180">
    <property type="entry name" value="Golgi alpha-mannosidase II"/>
    <property type="match status" value="1"/>
</dbReference>
<dbReference type="InterPro" id="IPR019563">
    <property type="entry name" value="GH97_catalytic"/>
</dbReference>
<comment type="caution">
    <text evidence="6">The sequence shown here is derived from an EMBL/GenBank/DDBJ whole genome shotgun (WGS) entry which is preliminary data.</text>
</comment>
<sequence>MKRILFRLFSTWLVLGLAACSGEQQYALQSPDGRIAVEIELNDRGQLHYSITRDRAEVLQPSQMGLVLNDRDLGSELRNLSAGPVNQVRDDYTMVQGKQRVIEYRANEQMYRVENTDGEILQIVLRVFDDGVAFRYRVPGDTQSEYELKEELTSFAFAADSRAWLQPMAEAQTGWANTNPSYEEHYQMDIPVGEASPSGAGWVFPALFHTGGGWALITEADMDGRYHASRLQAESPDGEYRIGYPMAPEKFTGGALMAQAELPLESPWRIIAIGDLPTIARSTLGTDLAEPAVSLMPWVKPGLASWSWALLKDASVNYETQKRFIDYSADMGWPYTLVDVNWDQNIGYEKIAELADYAAQKNVRLLLWYNSSGAWNKTEYTPKGALLERDKRRLEFARLQQMGIAGVKVDFFAGDGQSMIAYYRDILEDAADFELLVNFHGATLPRGWQRTFPNLMTMEAVRGMEFITFGQGAADRAPGHMAMLPFTRNVFDPMDFTPTAFSEIPNIDRRTSNGFELALPVLFLSGLQHIAETDEGMAGVPQYVRDYLGHIPSVWDESRLLDGYPGKFAVMARRNGDTWYIAGINGEEEARRLQLDLSFIGPRAGELITDGNTPREFTRSEVETGSAVAVEISGHGGFAMKFPGENLARN</sequence>
<dbReference type="InterPro" id="IPR014718">
    <property type="entry name" value="GH-type_carb-bd"/>
</dbReference>
<gene>
    <name evidence="6" type="ORF">FHS09_002010</name>
</gene>
<evidence type="ECO:0000256" key="2">
    <source>
        <dbReference type="ARBA" id="ARBA00023295"/>
    </source>
</evidence>
<dbReference type="Gene3D" id="2.70.98.10">
    <property type="match status" value="1"/>
</dbReference>
<evidence type="ECO:0000259" key="5">
    <source>
        <dbReference type="Pfam" id="PF14509"/>
    </source>
</evidence>
<dbReference type="Pfam" id="PF14508">
    <property type="entry name" value="GH97_N"/>
    <property type="match status" value="1"/>
</dbReference>
<dbReference type="GO" id="GO:0016798">
    <property type="term" value="F:hydrolase activity, acting on glycosyl bonds"/>
    <property type="evidence" value="ECO:0007669"/>
    <property type="project" value="UniProtKB-KW"/>
</dbReference>
<dbReference type="GO" id="GO:0030246">
    <property type="term" value="F:carbohydrate binding"/>
    <property type="evidence" value="ECO:0007669"/>
    <property type="project" value="InterPro"/>
</dbReference>
<protein>
    <recommendedName>
        <fullName evidence="8">Glycosyl-hydrolase 97 C-terminal, oligomerisation</fullName>
    </recommendedName>
</protein>
<dbReference type="PANTHER" id="PTHR35803:SF2">
    <property type="entry name" value="RETAINING ALPHA-GALACTOSIDASE"/>
    <property type="match status" value="1"/>
</dbReference>
<dbReference type="Pfam" id="PF10566">
    <property type="entry name" value="Glyco_hydro_97"/>
    <property type="match status" value="1"/>
</dbReference>
<dbReference type="Pfam" id="PF14509">
    <property type="entry name" value="GH97_C"/>
    <property type="match status" value="1"/>
</dbReference>
<keyword evidence="2" id="KW-0326">Glycosidase</keyword>
<evidence type="ECO:0000259" key="4">
    <source>
        <dbReference type="Pfam" id="PF14508"/>
    </source>
</evidence>
<dbReference type="InterPro" id="IPR029486">
    <property type="entry name" value="GH97_N"/>
</dbReference>
<dbReference type="EMBL" id="JACHWZ010000008">
    <property type="protein sequence ID" value="MBB3061177.1"/>
    <property type="molecule type" value="Genomic_DNA"/>
</dbReference>
<dbReference type="InterPro" id="IPR013780">
    <property type="entry name" value="Glyco_hydro_b"/>
</dbReference>
<keyword evidence="7" id="KW-1185">Reference proteome</keyword>
<evidence type="ECO:0000313" key="6">
    <source>
        <dbReference type="EMBL" id="MBB3061177.1"/>
    </source>
</evidence>
<dbReference type="PROSITE" id="PS51257">
    <property type="entry name" value="PROKAR_LIPOPROTEIN"/>
    <property type="match status" value="1"/>
</dbReference>
<dbReference type="InterPro" id="IPR029483">
    <property type="entry name" value="GH97_C"/>
</dbReference>
<dbReference type="AlphaFoldDB" id="A0A7W4WCH7"/>
<dbReference type="InterPro" id="IPR013785">
    <property type="entry name" value="Aldolase_TIM"/>
</dbReference>
<evidence type="ECO:0000259" key="3">
    <source>
        <dbReference type="Pfam" id="PF10566"/>
    </source>
</evidence>
<keyword evidence="1" id="KW-0378">Hydrolase</keyword>
<organism evidence="6 7">
    <name type="scientific">Microbulbifer rhizosphaerae</name>
    <dbReference type="NCBI Taxonomy" id="1562603"/>
    <lineage>
        <taxon>Bacteria</taxon>
        <taxon>Pseudomonadati</taxon>
        <taxon>Pseudomonadota</taxon>
        <taxon>Gammaproteobacteria</taxon>
        <taxon>Cellvibrionales</taxon>
        <taxon>Microbulbiferaceae</taxon>
        <taxon>Microbulbifer</taxon>
    </lineage>
</organism>
<dbReference type="Proteomes" id="UP000535937">
    <property type="component" value="Unassembled WGS sequence"/>
</dbReference>
<dbReference type="SUPFAM" id="SSF51445">
    <property type="entry name" value="(Trans)glycosidases"/>
    <property type="match status" value="1"/>
</dbReference>
<name>A0A7W4WCH7_9GAMM</name>
<evidence type="ECO:0000256" key="1">
    <source>
        <dbReference type="ARBA" id="ARBA00022801"/>
    </source>
</evidence>
<dbReference type="RefSeq" id="WP_183459334.1">
    <property type="nucleotide sequence ID" value="NZ_JACHWZ010000008.1"/>
</dbReference>
<feature type="domain" description="Glycosyl-hydrolase 97 C-terminal oligomerisation" evidence="5">
    <location>
        <begin position="554"/>
        <end position="642"/>
    </location>
</feature>
<feature type="domain" description="Glycosyl-hydrolase 97 N-terminal" evidence="4">
    <location>
        <begin position="28"/>
        <end position="291"/>
    </location>
</feature>